<dbReference type="Proteomes" id="UP001162992">
    <property type="component" value="Chromosome 6"/>
</dbReference>
<organism evidence="1 2">
    <name type="scientific">Diphasiastrum complanatum</name>
    <name type="common">Issler's clubmoss</name>
    <name type="synonym">Lycopodium complanatum</name>
    <dbReference type="NCBI Taxonomy" id="34168"/>
    <lineage>
        <taxon>Eukaryota</taxon>
        <taxon>Viridiplantae</taxon>
        <taxon>Streptophyta</taxon>
        <taxon>Embryophyta</taxon>
        <taxon>Tracheophyta</taxon>
        <taxon>Lycopodiopsida</taxon>
        <taxon>Lycopodiales</taxon>
        <taxon>Lycopodiaceae</taxon>
        <taxon>Lycopodioideae</taxon>
        <taxon>Diphasiastrum</taxon>
    </lineage>
</organism>
<comment type="caution">
    <text evidence="1">The sequence shown here is derived from an EMBL/GenBank/DDBJ whole genome shotgun (WGS) entry which is preliminary data.</text>
</comment>
<protein>
    <submittedName>
        <fullName evidence="1">Uncharacterized protein</fullName>
    </submittedName>
</protein>
<name>A0ACC2DHA3_DIPCM</name>
<reference evidence="2" key="1">
    <citation type="journal article" date="2024" name="Proc. Natl. Acad. Sci. U.S.A.">
        <title>Extraordinary preservation of gene collinearity over three hundred million years revealed in homosporous lycophytes.</title>
        <authorList>
            <person name="Li C."/>
            <person name="Wickell D."/>
            <person name="Kuo L.Y."/>
            <person name="Chen X."/>
            <person name="Nie B."/>
            <person name="Liao X."/>
            <person name="Peng D."/>
            <person name="Ji J."/>
            <person name="Jenkins J."/>
            <person name="Williams M."/>
            <person name="Shu S."/>
            <person name="Plott C."/>
            <person name="Barry K."/>
            <person name="Rajasekar S."/>
            <person name="Grimwood J."/>
            <person name="Han X."/>
            <person name="Sun S."/>
            <person name="Hou Z."/>
            <person name="He W."/>
            <person name="Dai G."/>
            <person name="Sun C."/>
            <person name="Schmutz J."/>
            <person name="Leebens-Mack J.H."/>
            <person name="Li F.W."/>
            <person name="Wang L."/>
        </authorList>
    </citation>
    <scope>NUCLEOTIDE SEQUENCE [LARGE SCALE GENOMIC DNA]</scope>
    <source>
        <strain evidence="2">cv. PW_Plant_1</strain>
    </source>
</reference>
<accession>A0ACC2DHA3</accession>
<evidence type="ECO:0000313" key="1">
    <source>
        <dbReference type="EMBL" id="KAJ7553680.1"/>
    </source>
</evidence>
<dbReference type="EMBL" id="CM055097">
    <property type="protein sequence ID" value="KAJ7553680.1"/>
    <property type="molecule type" value="Genomic_DNA"/>
</dbReference>
<keyword evidence="2" id="KW-1185">Reference proteome</keyword>
<evidence type="ECO:0000313" key="2">
    <source>
        <dbReference type="Proteomes" id="UP001162992"/>
    </source>
</evidence>
<proteinExistence type="predicted"/>
<gene>
    <name evidence="1" type="ORF">O6H91_06G108400</name>
</gene>
<sequence>MAKPRSSLQKRAHDDWRCSDIVDINKAECISTKLTQANRKMHMYVTFQEICTFKNSTIIFMFKDLNTFQHNTHHPPQQKIPSEQSPIQSEVPEQKNMMQK</sequence>